<evidence type="ECO:0000313" key="2">
    <source>
        <dbReference type="Proteomes" id="UP000179233"/>
    </source>
</evidence>
<gene>
    <name evidence="1" type="ORF">A2786_01635</name>
</gene>
<proteinExistence type="predicted"/>
<name>A0A1G1VS51_9BACT</name>
<comment type="caution">
    <text evidence="1">The sequence shown here is derived from an EMBL/GenBank/DDBJ whole genome shotgun (WGS) entry which is preliminary data.</text>
</comment>
<dbReference type="AlphaFoldDB" id="A0A1G1VS51"/>
<dbReference type="EMBL" id="MHCJ01000003">
    <property type="protein sequence ID" value="OGY18200.1"/>
    <property type="molecule type" value="Genomic_DNA"/>
</dbReference>
<dbReference type="Proteomes" id="UP000179233">
    <property type="component" value="Unassembled WGS sequence"/>
</dbReference>
<accession>A0A1G1VS51</accession>
<protein>
    <submittedName>
        <fullName evidence="1">Uncharacterized protein</fullName>
    </submittedName>
</protein>
<sequence length="158" mass="18246">MPYVEKWVVPHDRETLLWQVQQVFPDPKPLPTGIWSNTELAEVFGAKVLNELVSAFKYEAEGNPMMLRMVLSQGAEKAMISQKESERDVPSPHMETKKNFGAEERARMFHEMSEAECRHYEGLSEAFELWMNLDGELQQIADARDLQRLRLELIPKAA</sequence>
<reference evidence="1 2" key="1">
    <citation type="journal article" date="2016" name="Nat. Commun.">
        <title>Thousands of microbial genomes shed light on interconnected biogeochemical processes in an aquifer system.</title>
        <authorList>
            <person name="Anantharaman K."/>
            <person name="Brown C.T."/>
            <person name="Hug L.A."/>
            <person name="Sharon I."/>
            <person name="Castelle C.J."/>
            <person name="Probst A.J."/>
            <person name="Thomas B.C."/>
            <person name="Singh A."/>
            <person name="Wilkins M.J."/>
            <person name="Karaoz U."/>
            <person name="Brodie E.L."/>
            <person name="Williams K.H."/>
            <person name="Hubbard S.S."/>
            <person name="Banfield J.F."/>
        </authorList>
    </citation>
    <scope>NUCLEOTIDE SEQUENCE [LARGE SCALE GENOMIC DNA]</scope>
</reference>
<organism evidence="1 2">
    <name type="scientific">Candidatus Chisholmbacteria bacterium RIFCSPHIGHO2_01_FULL_52_32</name>
    <dbReference type="NCBI Taxonomy" id="1797591"/>
    <lineage>
        <taxon>Bacteria</taxon>
        <taxon>Candidatus Chisholmiibacteriota</taxon>
    </lineage>
</organism>
<evidence type="ECO:0000313" key="1">
    <source>
        <dbReference type="EMBL" id="OGY18200.1"/>
    </source>
</evidence>